<evidence type="ECO:0000256" key="4">
    <source>
        <dbReference type="ARBA" id="ARBA00022840"/>
    </source>
</evidence>
<dbReference type="SMART" id="SM00382">
    <property type="entry name" value="AAA"/>
    <property type="match status" value="1"/>
</dbReference>
<comment type="similarity">
    <text evidence="1">Belongs to the ABC transporter superfamily.</text>
</comment>
<dbReference type="STRING" id="1123377.GCA_000423885_00334"/>
<dbReference type="InterPro" id="IPR003593">
    <property type="entry name" value="AAA+_ATPase"/>
</dbReference>
<dbReference type="RefSeq" id="WP_138348542.1">
    <property type="nucleotide sequence ID" value="NZ_SROY01000002.1"/>
</dbReference>
<keyword evidence="4 6" id="KW-0067">ATP-binding</keyword>
<dbReference type="PROSITE" id="PS00211">
    <property type="entry name" value="ABC_TRANSPORTER_1"/>
    <property type="match status" value="1"/>
</dbReference>
<keyword evidence="2" id="KW-0813">Transport</keyword>
<evidence type="ECO:0000256" key="1">
    <source>
        <dbReference type="ARBA" id="ARBA00005417"/>
    </source>
</evidence>
<comment type="caution">
    <text evidence="6">The sequence shown here is derived from an EMBL/GenBank/DDBJ whole genome shotgun (WGS) entry which is preliminary data.</text>
</comment>
<evidence type="ECO:0000256" key="3">
    <source>
        <dbReference type="ARBA" id="ARBA00022741"/>
    </source>
</evidence>
<name>A0A5R9PFL5_9GAMM</name>
<dbReference type="EMBL" id="SROY01000002">
    <property type="protein sequence ID" value="TLX22255.1"/>
    <property type="molecule type" value="Genomic_DNA"/>
</dbReference>
<dbReference type="PANTHER" id="PTHR43335:SF4">
    <property type="entry name" value="ABC TRANSPORTER, ATP-BINDING PROTEIN"/>
    <property type="match status" value="1"/>
</dbReference>
<proteinExistence type="inferred from homology"/>
<dbReference type="PROSITE" id="PS50893">
    <property type="entry name" value="ABC_TRANSPORTER_2"/>
    <property type="match status" value="1"/>
</dbReference>
<keyword evidence="3" id="KW-0547">Nucleotide-binding</keyword>
<dbReference type="InterPro" id="IPR017871">
    <property type="entry name" value="ABC_transporter-like_CS"/>
</dbReference>
<organism evidence="6 7">
    <name type="scientific">Thermomonas fusca</name>
    <dbReference type="NCBI Taxonomy" id="215690"/>
    <lineage>
        <taxon>Bacteria</taxon>
        <taxon>Pseudomonadati</taxon>
        <taxon>Pseudomonadota</taxon>
        <taxon>Gammaproteobacteria</taxon>
        <taxon>Lysobacterales</taxon>
        <taxon>Lysobacteraceae</taxon>
        <taxon>Thermomonas</taxon>
    </lineage>
</organism>
<evidence type="ECO:0000259" key="5">
    <source>
        <dbReference type="PROSITE" id="PS50893"/>
    </source>
</evidence>
<dbReference type="InterPro" id="IPR003439">
    <property type="entry name" value="ABC_transporter-like_ATP-bd"/>
</dbReference>
<dbReference type="GO" id="GO:0016887">
    <property type="term" value="F:ATP hydrolysis activity"/>
    <property type="evidence" value="ECO:0007669"/>
    <property type="project" value="InterPro"/>
</dbReference>
<dbReference type="Gene3D" id="3.40.50.300">
    <property type="entry name" value="P-loop containing nucleotide triphosphate hydrolases"/>
    <property type="match status" value="1"/>
</dbReference>
<dbReference type="Pfam" id="PF00005">
    <property type="entry name" value="ABC_tran"/>
    <property type="match status" value="1"/>
</dbReference>
<dbReference type="InterPro" id="IPR027417">
    <property type="entry name" value="P-loop_NTPase"/>
</dbReference>
<dbReference type="AlphaFoldDB" id="A0A5R9PFL5"/>
<evidence type="ECO:0000313" key="6">
    <source>
        <dbReference type="EMBL" id="TLX22255.1"/>
    </source>
</evidence>
<dbReference type="Proteomes" id="UP000308508">
    <property type="component" value="Unassembled WGS sequence"/>
</dbReference>
<protein>
    <submittedName>
        <fullName evidence="6">ABC transporter ATP-binding protein</fullName>
    </submittedName>
</protein>
<accession>A0A5R9PFL5</accession>
<dbReference type="GO" id="GO:0005524">
    <property type="term" value="F:ATP binding"/>
    <property type="evidence" value="ECO:0007669"/>
    <property type="project" value="UniProtKB-KW"/>
</dbReference>
<dbReference type="SUPFAM" id="SSF52540">
    <property type="entry name" value="P-loop containing nucleoside triphosphate hydrolases"/>
    <property type="match status" value="1"/>
</dbReference>
<evidence type="ECO:0000256" key="2">
    <source>
        <dbReference type="ARBA" id="ARBA00022448"/>
    </source>
</evidence>
<dbReference type="PANTHER" id="PTHR43335">
    <property type="entry name" value="ABC TRANSPORTER, ATP-BINDING PROTEIN"/>
    <property type="match status" value="1"/>
</dbReference>
<feature type="domain" description="ABC transporter" evidence="5">
    <location>
        <begin position="5"/>
        <end position="232"/>
    </location>
</feature>
<reference evidence="6 7" key="1">
    <citation type="submission" date="2019-04" db="EMBL/GenBank/DDBJ databases">
        <authorList>
            <person name="Grouzdev D.S."/>
            <person name="Nazina T.N."/>
        </authorList>
    </citation>
    <scope>NUCLEOTIDE SEQUENCE [LARGE SCALE GENOMIC DNA]</scope>
    <source>
        <strain evidence="6 7">SHC 3-19</strain>
    </source>
</reference>
<keyword evidence="7" id="KW-1185">Reference proteome</keyword>
<gene>
    <name evidence="6" type="ORF">E5S66_07020</name>
</gene>
<sequence length="312" mass="33662">MPSAIETRGLSRRFGDRPAVDRVNMHVPERSIYGFLGRNGAGKTTTIRLLLGLLRADAGSAHIAGIDVARDRITAARRVGALLEAQGFYTHLSGRENLDLSRRLLGLPATEPDRVLEIMEMTAHAGRRVADYSLGMRQRLGLARAMLGAPPVLVLDEPTNGLDPEGITDMRRFLRALPERANATVLLSSHLLGEIEQTATHVGILSHGRLVLEGALAELKAGLASEVLIETDTPERAASIARAHGFDVVRERDALIARFRPGDDSRHATAALNRVLCIAGGVRVHALSPRQRSLETLYRQAANTAAPATLSA</sequence>
<evidence type="ECO:0000313" key="7">
    <source>
        <dbReference type="Proteomes" id="UP000308508"/>
    </source>
</evidence>
<dbReference type="CDD" id="cd03268">
    <property type="entry name" value="ABC_BcrA_bacitracin_resist"/>
    <property type="match status" value="1"/>
</dbReference>